<sequence length="143" mass="15220">MVRGRLKTKSVFIFKAQHGGEATYVGVDAGSPSGLQKPPRSFGGVASRKRSDFTALPDGVFGFSCHRSEALSDRVLLFKCPFEVGARKVTTLAVTAACTSPFAPSPLGRPWPYAGWSSGTEWIWINTPACSAAGPRAIPDLGY</sequence>
<accession>A0A498NJ20</accession>
<dbReference type="EMBL" id="QBIY01011439">
    <property type="protein sequence ID" value="RXN31825.1"/>
    <property type="molecule type" value="Genomic_DNA"/>
</dbReference>
<reference evidence="1 2" key="1">
    <citation type="submission" date="2018-03" db="EMBL/GenBank/DDBJ databases">
        <title>Draft genome sequence of Rohu Carp (Labeo rohita).</title>
        <authorList>
            <person name="Das P."/>
            <person name="Kushwaha B."/>
            <person name="Joshi C.G."/>
            <person name="Kumar D."/>
            <person name="Nagpure N.S."/>
            <person name="Sahoo L."/>
            <person name="Das S.P."/>
            <person name="Bit A."/>
            <person name="Patnaik S."/>
            <person name="Meher P.K."/>
            <person name="Jayasankar P."/>
            <person name="Koringa P.G."/>
            <person name="Patel N.V."/>
            <person name="Hinsu A.T."/>
            <person name="Kumar R."/>
            <person name="Pandey M."/>
            <person name="Agarwal S."/>
            <person name="Srivastava S."/>
            <person name="Singh M."/>
            <person name="Iquebal M.A."/>
            <person name="Jaiswal S."/>
            <person name="Angadi U.B."/>
            <person name="Kumar N."/>
            <person name="Raza M."/>
            <person name="Shah T.M."/>
            <person name="Rai A."/>
            <person name="Jena J.K."/>
        </authorList>
    </citation>
    <scope>NUCLEOTIDE SEQUENCE [LARGE SCALE GENOMIC DNA]</scope>
    <source>
        <strain evidence="1">DASCIFA01</strain>
        <tissue evidence="1">Testis</tissue>
    </source>
</reference>
<keyword evidence="2" id="KW-1185">Reference proteome</keyword>
<organism evidence="1 2">
    <name type="scientific">Labeo rohita</name>
    <name type="common">Indian major carp</name>
    <name type="synonym">Cyprinus rohita</name>
    <dbReference type="NCBI Taxonomy" id="84645"/>
    <lineage>
        <taxon>Eukaryota</taxon>
        <taxon>Metazoa</taxon>
        <taxon>Chordata</taxon>
        <taxon>Craniata</taxon>
        <taxon>Vertebrata</taxon>
        <taxon>Euteleostomi</taxon>
        <taxon>Actinopterygii</taxon>
        <taxon>Neopterygii</taxon>
        <taxon>Teleostei</taxon>
        <taxon>Ostariophysi</taxon>
        <taxon>Cypriniformes</taxon>
        <taxon>Cyprinidae</taxon>
        <taxon>Labeoninae</taxon>
        <taxon>Labeonini</taxon>
        <taxon>Labeo</taxon>
    </lineage>
</organism>
<protein>
    <submittedName>
        <fullName evidence="1">Uncharacterized protein</fullName>
    </submittedName>
</protein>
<dbReference type="AlphaFoldDB" id="A0A498NJ20"/>
<evidence type="ECO:0000313" key="2">
    <source>
        <dbReference type="Proteomes" id="UP000290572"/>
    </source>
</evidence>
<name>A0A498NJ20_LABRO</name>
<comment type="caution">
    <text evidence="1">The sequence shown here is derived from an EMBL/GenBank/DDBJ whole genome shotgun (WGS) entry which is preliminary data.</text>
</comment>
<evidence type="ECO:0000313" key="1">
    <source>
        <dbReference type="EMBL" id="RXN31825.1"/>
    </source>
</evidence>
<dbReference type="Proteomes" id="UP000290572">
    <property type="component" value="Unassembled WGS sequence"/>
</dbReference>
<gene>
    <name evidence="1" type="ORF">ROHU_016701</name>
</gene>
<proteinExistence type="predicted"/>